<keyword evidence="2" id="KW-0732">Signal</keyword>
<feature type="chain" id="PRO_5046856314" evidence="2">
    <location>
        <begin position="27"/>
        <end position="376"/>
    </location>
</feature>
<dbReference type="Proteomes" id="UP000651156">
    <property type="component" value="Unassembled WGS sequence"/>
</dbReference>
<keyword evidence="4" id="KW-1185">Reference proteome</keyword>
<evidence type="ECO:0000313" key="4">
    <source>
        <dbReference type="Proteomes" id="UP000651156"/>
    </source>
</evidence>
<proteinExistence type="inferred from homology"/>
<dbReference type="SUPFAM" id="SSF75011">
    <property type="entry name" value="3-carboxy-cis,cis-mucoante lactonizing enzyme"/>
    <property type="match status" value="1"/>
</dbReference>
<dbReference type="EMBL" id="JADEWN010000078">
    <property type="protein sequence ID" value="MBE9193128.1"/>
    <property type="molecule type" value="Genomic_DNA"/>
</dbReference>
<comment type="caution">
    <text evidence="3">The sequence shown here is derived from an EMBL/GenBank/DDBJ whole genome shotgun (WGS) entry which is preliminary data.</text>
</comment>
<dbReference type="PANTHER" id="PTHR30344">
    <property type="entry name" value="6-PHOSPHOGLUCONOLACTONASE-RELATED"/>
    <property type="match status" value="1"/>
</dbReference>
<dbReference type="Gene3D" id="2.130.10.10">
    <property type="entry name" value="YVTN repeat-like/Quinoprotein amine dehydrogenase"/>
    <property type="match status" value="3"/>
</dbReference>
<protein>
    <submittedName>
        <fullName evidence="3">Beta-propeller fold lactonase family protein</fullName>
    </submittedName>
</protein>
<evidence type="ECO:0000256" key="1">
    <source>
        <dbReference type="ARBA" id="ARBA00005564"/>
    </source>
</evidence>
<dbReference type="InterPro" id="IPR015943">
    <property type="entry name" value="WD40/YVTN_repeat-like_dom_sf"/>
</dbReference>
<dbReference type="InterPro" id="IPR019405">
    <property type="entry name" value="Lactonase_7-beta_prop"/>
</dbReference>
<evidence type="ECO:0000313" key="3">
    <source>
        <dbReference type="EMBL" id="MBE9193128.1"/>
    </source>
</evidence>
<dbReference type="PANTHER" id="PTHR30344:SF1">
    <property type="entry name" value="6-PHOSPHOGLUCONOLACTONASE"/>
    <property type="match status" value="1"/>
</dbReference>
<accession>A0ABR9UXT3</accession>
<organism evidence="3 4">
    <name type="scientific">Gloeocapsopsis crepidinum LEGE 06123</name>
    <dbReference type="NCBI Taxonomy" id="588587"/>
    <lineage>
        <taxon>Bacteria</taxon>
        <taxon>Bacillati</taxon>
        <taxon>Cyanobacteriota</taxon>
        <taxon>Cyanophyceae</taxon>
        <taxon>Oscillatoriophycideae</taxon>
        <taxon>Chroococcales</taxon>
        <taxon>Chroococcaceae</taxon>
        <taxon>Gloeocapsopsis</taxon>
    </lineage>
</organism>
<name>A0ABR9UXT3_9CHRO</name>
<comment type="similarity">
    <text evidence="1">Belongs to the cycloisomerase 2 family.</text>
</comment>
<evidence type="ECO:0000256" key="2">
    <source>
        <dbReference type="SAM" id="SignalP"/>
    </source>
</evidence>
<sequence>MSTFNLKKLFSYTAVLSTLLPGSAIANQPPRGAVYTMTNATNANKVLVYNRDAQGRLGAPQRYDTGGKGTGTSLGNQNALVLDQANRCLYAVNAGSNQISSFLVKADGLLLADKINSGGSRPVSVSVNRNLLYVLNAGGTVGNSDNISGFIVDKNCKMLPLADSTRPLSAANTAPAQVQFTPDGQRLIVTEKSTNKISTYSVLPSGRVTGPRVFVSAGTTPFGFAFGKRDQLLVSEAAAGAANGGTVSSYLVKPNGDLQLITSSLATTETATCWVVVSNDGRFAYVTNTGSESISGLRVSFGGNLSLLTAGGRTGLTGSGTTPIDLSLSNDGLNLYSLDNTRGTVAVFRVNLVTGQLVKLQTIAGLPAGANGIAAR</sequence>
<dbReference type="InterPro" id="IPR050282">
    <property type="entry name" value="Cycloisomerase_2"/>
</dbReference>
<gene>
    <name evidence="3" type="ORF">IQ230_22800</name>
</gene>
<dbReference type="Pfam" id="PF10282">
    <property type="entry name" value="Lactonase"/>
    <property type="match status" value="3"/>
</dbReference>
<reference evidence="3 4" key="1">
    <citation type="submission" date="2020-10" db="EMBL/GenBank/DDBJ databases">
        <authorList>
            <person name="Castelo-Branco R."/>
            <person name="Eusebio N."/>
            <person name="Adriana R."/>
            <person name="Vieira A."/>
            <person name="Brugerolle De Fraissinette N."/>
            <person name="Rezende De Castro R."/>
            <person name="Schneider M.P."/>
            <person name="Vasconcelos V."/>
            <person name="Leao P.N."/>
        </authorList>
    </citation>
    <scope>NUCLEOTIDE SEQUENCE [LARGE SCALE GENOMIC DNA]</scope>
    <source>
        <strain evidence="3 4">LEGE 06123</strain>
    </source>
</reference>
<dbReference type="RefSeq" id="WP_193934523.1">
    <property type="nucleotide sequence ID" value="NZ_CAWPMZ010000126.1"/>
</dbReference>
<feature type="signal peptide" evidence="2">
    <location>
        <begin position="1"/>
        <end position="26"/>
    </location>
</feature>